<protein>
    <submittedName>
        <fullName evidence="2">Retrovirus-related Pol polyprotein from transposon TNT 1-94</fullName>
    </submittedName>
</protein>
<dbReference type="AlphaFoldDB" id="A0A0M3HXF5"/>
<dbReference type="WBParaSite" id="ALUE_0000799801-mRNA-1">
    <property type="protein sequence ID" value="ALUE_0000799801-mRNA-1"/>
    <property type="gene ID" value="ALUE_0000799801"/>
</dbReference>
<proteinExistence type="predicted"/>
<evidence type="ECO:0000313" key="2">
    <source>
        <dbReference type="WBParaSite" id="ALUE_0000799801-mRNA-1"/>
    </source>
</evidence>
<evidence type="ECO:0000313" key="1">
    <source>
        <dbReference type="Proteomes" id="UP000036681"/>
    </source>
</evidence>
<reference evidence="2" key="1">
    <citation type="submission" date="2017-02" db="UniProtKB">
        <authorList>
            <consortium name="WormBaseParasite"/>
        </authorList>
    </citation>
    <scope>IDENTIFICATION</scope>
</reference>
<accession>A0A0M3HXF5</accession>
<dbReference type="Proteomes" id="UP000036681">
    <property type="component" value="Unplaced"/>
</dbReference>
<keyword evidence="1" id="KW-1185">Reference proteome</keyword>
<name>A0A0M3HXF5_ASCLU</name>
<sequence length="174" mass="19737">MESTSDLRMLPGPVGGLPVHRRSYTLTTSHLIACVDVRSVVNSSLLLEMDAKDVSRFIGAIIMLRDRHMKYDDALMTLKIHLVVMGIREKSLTRAANTDVHLKYDEESLSILLEVFKMNKKAKPPVKNVLDRRFYEMQKCPGRITKCDCKLKKDQCILTLHKATPALWANALSL</sequence>
<organism evidence="1 2">
    <name type="scientific">Ascaris lumbricoides</name>
    <name type="common">Giant roundworm</name>
    <dbReference type="NCBI Taxonomy" id="6252"/>
    <lineage>
        <taxon>Eukaryota</taxon>
        <taxon>Metazoa</taxon>
        <taxon>Ecdysozoa</taxon>
        <taxon>Nematoda</taxon>
        <taxon>Chromadorea</taxon>
        <taxon>Rhabditida</taxon>
        <taxon>Spirurina</taxon>
        <taxon>Ascaridomorpha</taxon>
        <taxon>Ascaridoidea</taxon>
        <taxon>Ascarididae</taxon>
        <taxon>Ascaris</taxon>
    </lineage>
</organism>